<protein>
    <submittedName>
        <fullName evidence="8">TAF-domain-containing protein</fullName>
    </submittedName>
</protein>
<keyword evidence="5" id="KW-0539">Nucleus</keyword>
<dbReference type="PANTHER" id="PTHR10221">
    <property type="entry name" value="TRANSCRIPTION INITIATION FACTOR TFIID SUBUNIT 6"/>
    <property type="match status" value="1"/>
</dbReference>
<feature type="region of interest" description="Disordered" evidence="6">
    <location>
        <begin position="152"/>
        <end position="203"/>
    </location>
</feature>
<dbReference type="CDD" id="cd08050">
    <property type="entry name" value="TAF6C"/>
    <property type="match status" value="1"/>
</dbReference>
<dbReference type="Pfam" id="PF07571">
    <property type="entry name" value="TAF6_C"/>
    <property type="match status" value="1"/>
</dbReference>
<evidence type="ECO:0000256" key="6">
    <source>
        <dbReference type="SAM" id="MobiDB-lite"/>
    </source>
</evidence>
<dbReference type="InterPro" id="IPR009072">
    <property type="entry name" value="Histone-fold"/>
</dbReference>
<dbReference type="InterPro" id="IPR004823">
    <property type="entry name" value="TAF_TATA-bd_Histone-like_dom"/>
</dbReference>
<dbReference type="Gene3D" id="1.25.40.770">
    <property type="entry name" value="TAF6, C-terminal HEAT repeat domain"/>
    <property type="match status" value="1"/>
</dbReference>
<dbReference type="Gene3D" id="1.10.20.10">
    <property type="entry name" value="Histone, subunit A"/>
    <property type="match status" value="1"/>
</dbReference>
<name>A0A166DTD9_9AGAM</name>
<dbReference type="InterPro" id="IPR046344">
    <property type="entry name" value="TAF6_C_sf"/>
</dbReference>
<dbReference type="GO" id="GO:0046982">
    <property type="term" value="F:protein heterodimerization activity"/>
    <property type="evidence" value="ECO:0007669"/>
    <property type="project" value="InterPro"/>
</dbReference>
<evidence type="ECO:0000256" key="5">
    <source>
        <dbReference type="ARBA" id="ARBA00023242"/>
    </source>
</evidence>
<evidence type="ECO:0000313" key="9">
    <source>
        <dbReference type="Proteomes" id="UP000076798"/>
    </source>
</evidence>
<evidence type="ECO:0000256" key="2">
    <source>
        <dbReference type="ARBA" id="ARBA00007688"/>
    </source>
</evidence>
<dbReference type="GO" id="GO:0016251">
    <property type="term" value="F:RNA polymerase II general transcription initiation factor activity"/>
    <property type="evidence" value="ECO:0007669"/>
    <property type="project" value="InterPro"/>
</dbReference>
<dbReference type="GO" id="GO:0000124">
    <property type="term" value="C:SAGA complex"/>
    <property type="evidence" value="ECO:0007669"/>
    <property type="project" value="InterPro"/>
</dbReference>
<dbReference type="STRING" id="1314776.A0A166DTD9"/>
<dbReference type="GO" id="GO:0051123">
    <property type="term" value="P:RNA polymerase II preinitiation complex assembly"/>
    <property type="evidence" value="ECO:0007669"/>
    <property type="project" value="TreeGrafter"/>
</dbReference>
<comment type="subcellular location">
    <subcellularLocation>
        <location evidence="1">Nucleus</location>
    </subcellularLocation>
</comment>
<accession>A0A166DTD9</accession>
<dbReference type="InterPro" id="IPR037796">
    <property type="entry name" value="TAF6"/>
</dbReference>
<evidence type="ECO:0000256" key="4">
    <source>
        <dbReference type="ARBA" id="ARBA00023163"/>
    </source>
</evidence>
<dbReference type="Proteomes" id="UP000076798">
    <property type="component" value="Unassembled WGS sequence"/>
</dbReference>
<dbReference type="PANTHER" id="PTHR10221:SF9">
    <property type="entry name" value="TRANSCRIPTION INITIATION FACTOR TFIID SUBUNIT 6"/>
    <property type="match status" value="1"/>
</dbReference>
<dbReference type="GO" id="GO:0003713">
    <property type="term" value="F:transcription coactivator activity"/>
    <property type="evidence" value="ECO:0007669"/>
    <property type="project" value="TreeGrafter"/>
</dbReference>
<gene>
    <name evidence="8" type="ORF">SISSUDRAFT_1046324</name>
</gene>
<evidence type="ECO:0000256" key="3">
    <source>
        <dbReference type="ARBA" id="ARBA00023015"/>
    </source>
</evidence>
<sequence>MATVNGKQKAKPVVPTSGVFKVDSVKDIAESLGITNLPDAAAYALAHDVEYRLQQVIEEASRFTRHARRGTMTTQDVDLALRVLNIEPLYGHSGTRPPAFRRAPGPNPVYFVEDEEIDFDRILREDKVFLPKGVTYTAHWLAVEGVQPLIPENPPAVVREPPEEAKTDATPQPNAPGAPNATAFPPTPPSPTRASNLLANKKGVNGKAPPMVKQVLSRELQLYYTRLTSSLLPPASDNTKRTAALGSLRHDAGLQPLLPYLIRWVGEGVIGCLKNDSPSEMEGKVLEVLMEVLGAIISNQSLFVEPHLHQILPPLLSTLLTSTLPPNYSTHLRTLASQTISRLLTLYSTTYSTLSPRIMKTLLIALLSTGKNAGSREGAVRGLIGVGKEAVRKGLVEGGGMKALGIECSQGNSVELAGAVRDALAVLQPPSAIPVPLDPSSESDSLLAGRLQDTLGDYFGSQLLGDRERALAILNGTPS</sequence>
<evidence type="ECO:0000256" key="1">
    <source>
        <dbReference type="ARBA" id="ARBA00004123"/>
    </source>
</evidence>
<dbReference type="OrthoDB" id="361039at2759"/>
<reference evidence="8 9" key="1">
    <citation type="journal article" date="2016" name="Mol. Biol. Evol.">
        <title>Comparative Genomics of Early-Diverging Mushroom-Forming Fungi Provides Insights into the Origins of Lignocellulose Decay Capabilities.</title>
        <authorList>
            <person name="Nagy L.G."/>
            <person name="Riley R."/>
            <person name="Tritt A."/>
            <person name="Adam C."/>
            <person name="Daum C."/>
            <person name="Floudas D."/>
            <person name="Sun H."/>
            <person name="Yadav J.S."/>
            <person name="Pangilinan J."/>
            <person name="Larsson K.H."/>
            <person name="Matsuura K."/>
            <person name="Barry K."/>
            <person name="Labutti K."/>
            <person name="Kuo R."/>
            <person name="Ohm R.A."/>
            <person name="Bhattacharya S.S."/>
            <person name="Shirouzu T."/>
            <person name="Yoshinaga Y."/>
            <person name="Martin F.M."/>
            <person name="Grigoriev I.V."/>
            <person name="Hibbett D.S."/>
        </authorList>
    </citation>
    <scope>NUCLEOTIDE SEQUENCE [LARGE SCALE GENOMIC DNA]</scope>
    <source>
        <strain evidence="8 9">HHB10207 ss-3</strain>
    </source>
</reference>
<dbReference type="Pfam" id="PF02969">
    <property type="entry name" value="TAF"/>
    <property type="match status" value="1"/>
</dbReference>
<dbReference type="InterPro" id="IPR011442">
    <property type="entry name" value="TAF6_C"/>
</dbReference>
<feature type="compositionally biased region" description="Low complexity" evidence="6">
    <location>
        <begin position="169"/>
        <end position="184"/>
    </location>
</feature>
<dbReference type="AlphaFoldDB" id="A0A166DTD9"/>
<proteinExistence type="inferred from homology"/>
<dbReference type="EMBL" id="KV428055">
    <property type="protein sequence ID" value="KZT38870.1"/>
    <property type="molecule type" value="Genomic_DNA"/>
</dbReference>
<feature type="domain" description="TATA box binding protein associated factor (TAF) histone-like fold" evidence="7">
    <location>
        <begin position="18"/>
        <end position="82"/>
    </location>
</feature>
<evidence type="ECO:0000259" key="7">
    <source>
        <dbReference type="SMART" id="SM00803"/>
    </source>
</evidence>
<organism evidence="8 9">
    <name type="scientific">Sistotremastrum suecicum HHB10207 ss-3</name>
    <dbReference type="NCBI Taxonomy" id="1314776"/>
    <lineage>
        <taxon>Eukaryota</taxon>
        <taxon>Fungi</taxon>
        <taxon>Dikarya</taxon>
        <taxon>Basidiomycota</taxon>
        <taxon>Agaricomycotina</taxon>
        <taxon>Agaricomycetes</taxon>
        <taxon>Sistotremastrales</taxon>
        <taxon>Sistotremastraceae</taxon>
        <taxon>Sistotremastrum</taxon>
    </lineage>
</organism>
<dbReference type="SMART" id="SM00803">
    <property type="entry name" value="TAF"/>
    <property type="match status" value="1"/>
</dbReference>
<dbReference type="SUPFAM" id="SSF47113">
    <property type="entry name" value="Histone-fold"/>
    <property type="match status" value="1"/>
</dbReference>
<keyword evidence="9" id="KW-1185">Reference proteome</keyword>
<comment type="similarity">
    <text evidence="2">Belongs to the TAF6 family.</text>
</comment>
<dbReference type="InterPro" id="IPR016024">
    <property type="entry name" value="ARM-type_fold"/>
</dbReference>
<keyword evidence="4" id="KW-0804">Transcription</keyword>
<dbReference type="SUPFAM" id="SSF48371">
    <property type="entry name" value="ARM repeat"/>
    <property type="match status" value="1"/>
</dbReference>
<dbReference type="GO" id="GO:0005669">
    <property type="term" value="C:transcription factor TFIID complex"/>
    <property type="evidence" value="ECO:0007669"/>
    <property type="project" value="InterPro"/>
</dbReference>
<dbReference type="GO" id="GO:0046695">
    <property type="term" value="C:SLIK (SAGA-like) complex"/>
    <property type="evidence" value="ECO:0007669"/>
    <property type="project" value="InterPro"/>
</dbReference>
<keyword evidence="3" id="KW-0805">Transcription regulation</keyword>
<dbReference type="CDD" id="cd22931">
    <property type="entry name" value="HFD_TAF6"/>
    <property type="match status" value="1"/>
</dbReference>
<evidence type="ECO:0000313" key="8">
    <source>
        <dbReference type="EMBL" id="KZT38870.1"/>
    </source>
</evidence>